<feature type="region of interest" description="Disordered" evidence="9">
    <location>
        <begin position="1"/>
        <end position="44"/>
    </location>
</feature>
<dbReference type="NCBIfam" id="TIGR03375">
    <property type="entry name" value="type_I_sec_LssB"/>
    <property type="match status" value="1"/>
</dbReference>
<dbReference type="InterPro" id="IPR027417">
    <property type="entry name" value="P-loop_NTPase"/>
</dbReference>
<dbReference type="GO" id="GO:0008233">
    <property type="term" value="F:peptidase activity"/>
    <property type="evidence" value="ECO:0007669"/>
    <property type="project" value="InterPro"/>
</dbReference>
<evidence type="ECO:0000259" key="13">
    <source>
        <dbReference type="PROSITE" id="PS50990"/>
    </source>
</evidence>
<dbReference type="GO" id="GO:0005524">
    <property type="term" value="F:ATP binding"/>
    <property type="evidence" value="ECO:0007669"/>
    <property type="project" value="UniProtKB-KW"/>
</dbReference>
<proteinExistence type="predicted"/>
<accession>A0A6F8PQH9</accession>
<evidence type="ECO:0000313" key="14">
    <source>
        <dbReference type="EMBL" id="BBP44250.1"/>
    </source>
</evidence>
<dbReference type="GO" id="GO:0016887">
    <property type="term" value="F:ATP hydrolysis activity"/>
    <property type="evidence" value="ECO:0007669"/>
    <property type="project" value="InterPro"/>
</dbReference>
<feature type="domain" description="Peptidase C39" evidence="13">
    <location>
        <begin position="46"/>
        <end position="169"/>
    </location>
</feature>
<reference evidence="15" key="1">
    <citation type="submission" date="2019-11" db="EMBL/GenBank/DDBJ databases">
        <title>Isolation and characterization of two novel species in the genus Thiomicrorhabdus.</title>
        <authorList>
            <person name="Mochizuki J."/>
            <person name="Kojima H."/>
            <person name="Fukui M."/>
        </authorList>
    </citation>
    <scope>NUCLEOTIDE SEQUENCE [LARGE SCALE GENOMIC DNA]</scope>
    <source>
        <strain evidence="15">AkT22</strain>
    </source>
</reference>
<dbReference type="GO" id="GO:0034040">
    <property type="term" value="F:ATPase-coupled lipid transmembrane transporter activity"/>
    <property type="evidence" value="ECO:0007669"/>
    <property type="project" value="TreeGrafter"/>
</dbReference>
<dbReference type="InterPro" id="IPR017750">
    <property type="entry name" value="ATPase_T1SS"/>
</dbReference>
<dbReference type="PROSITE" id="PS50929">
    <property type="entry name" value="ABC_TM1F"/>
    <property type="match status" value="1"/>
</dbReference>
<name>A0A6F8PQH9_9GAMM</name>
<dbReference type="FunFam" id="3.40.50.300:FF:000299">
    <property type="entry name" value="ABC transporter ATP-binding protein/permease"/>
    <property type="match status" value="1"/>
</dbReference>
<feature type="transmembrane region" description="Helical" evidence="10">
    <location>
        <begin position="205"/>
        <end position="227"/>
    </location>
</feature>
<feature type="compositionally biased region" description="Polar residues" evidence="9">
    <location>
        <begin position="1"/>
        <end position="32"/>
    </location>
</feature>
<keyword evidence="5" id="KW-0547">Nucleotide-binding</keyword>
<dbReference type="InterPro" id="IPR039421">
    <property type="entry name" value="Type_1_exporter"/>
</dbReference>
<dbReference type="Proteomes" id="UP000501466">
    <property type="component" value="Chromosome"/>
</dbReference>
<dbReference type="PROSITE" id="PS50990">
    <property type="entry name" value="PEPTIDASE_C39"/>
    <property type="match status" value="1"/>
</dbReference>
<dbReference type="InterPro" id="IPR003593">
    <property type="entry name" value="AAA+_ATPase"/>
</dbReference>
<keyword evidence="15" id="KW-1185">Reference proteome</keyword>
<feature type="domain" description="ABC transporter" evidence="11">
    <location>
        <begin position="517"/>
        <end position="748"/>
    </location>
</feature>
<evidence type="ECO:0000256" key="1">
    <source>
        <dbReference type="ARBA" id="ARBA00004651"/>
    </source>
</evidence>
<dbReference type="AlphaFoldDB" id="A0A6F8PQH9"/>
<evidence type="ECO:0000313" key="15">
    <source>
        <dbReference type="Proteomes" id="UP000501466"/>
    </source>
</evidence>
<feature type="transmembrane region" description="Helical" evidence="10">
    <location>
        <begin position="340"/>
        <end position="357"/>
    </location>
</feature>
<keyword evidence="6" id="KW-0067">ATP-binding</keyword>
<dbReference type="PANTHER" id="PTHR24221">
    <property type="entry name" value="ATP-BINDING CASSETTE SUB-FAMILY B"/>
    <property type="match status" value="1"/>
</dbReference>
<evidence type="ECO:0000256" key="7">
    <source>
        <dbReference type="ARBA" id="ARBA00022989"/>
    </source>
</evidence>
<dbReference type="Gene3D" id="1.20.1560.10">
    <property type="entry name" value="ABC transporter type 1, transmembrane domain"/>
    <property type="match status" value="1"/>
</dbReference>
<dbReference type="Gene3D" id="3.40.50.300">
    <property type="entry name" value="P-loop containing nucleotide triphosphate hydrolases"/>
    <property type="match status" value="1"/>
</dbReference>
<feature type="transmembrane region" description="Helical" evidence="10">
    <location>
        <begin position="311"/>
        <end position="334"/>
    </location>
</feature>
<dbReference type="InterPro" id="IPR005074">
    <property type="entry name" value="Peptidase_C39"/>
</dbReference>
<feature type="transmembrane region" description="Helical" evidence="10">
    <location>
        <begin position="427"/>
        <end position="448"/>
    </location>
</feature>
<comment type="subcellular location">
    <subcellularLocation>
        <location evidence="1">Cell membrane</location>
        <topology evidence="1">Multi-pass membrane protein</topology>
    </subcellularLocation>
</comment>
<evidence type="ECO:0000256" key="2">
    <source>
        <dbReference type="ARBA" id="ARBA00022448"/>
    </source>
</evidence>
<evidence type="ECO:0000259" key="11">
    <source>
        <dbReference type="PROSITE" id="PS50893"/>
    </source>
</evidence>
<dbReference type="InterPro" id="IPR011527">
    <property type="entry name" value="ABC1_TM_dom"/>
</dbReference>
<dbReference type="SMART" id="SM00382">
    <property type="entry name" value="AAA"/>
    <property type="match status" value="1"/>
</dbReference>
<keyword evidence="3" id="KW-1003">Cell membrane</keyword>
<evidence type="ECO:0000256" key="6">
    <source>
        <dbReference type="ARBA" id="ARBA00022840"/>
    </source>
</evidence>
<keyword evidence="8 10" id="KW-0472">Membrane</keyword>
<feature type="domain" description="ABC transmembrane type-1" evidence="12">
    <location>
        <begin position="205"/>
        <end position="483"/>
    </location>
</feature>
<dbReference type="CDD" id="cd03245">
    <property type="entry name" value="ABCC_bacteriocin_exporters"/>
    <property type="match status" value="1"/>
</dbReference>
<dbReference type="Pfam" id="PF00005">
    <property type="entry name" value="ABC_tran"/>
    <property type="match status" value="1"/>
</dbReference>
<evidence type="ECO:0000256" key="8">
    <source>
        <dbReference type="ARBA" id="ARBA00023136"/>
    </source>
</evidence>
<keyword evidence="4 10" id="KW-0812">Transmembrane</keyword>
<evidence type="ECO:0000259" key="12">
    <source>
        <dbReference type="PROSITE" id="PS50929"/>
    </source>
</evidence>
<protein>
    <submittedName>
        <fullName evidence="14">ABC transporter</fullName>
    </submittedName>
</protein>
<dbReference type="Gene3D" id="3.90.70.10">
    <property type="entry name" value="Cysteine proteinases"/>
    <property type="match status" value="1"/>
</dbReference>
<dbReference type="Pfam" id="PF00664">
    <property type="entry name" value="ABC_membrane"/>
    <property type="match status" value="1"/>
</dbReference>
<dbReference type="EMBL" id="AP021888">
    <property type="protein sequence ID" value="BBP44250.1"/>
    <property type="molecule type" value="Genomic_DNA"/>
</dbReference>
<dbReference type="CDD" id="cd18587">
    <property type="entry name" value="ABC_6TM_LapB_like"/>
    <property type="match status" value="1"/>
</dbReference>
<evidence type="ECO:0000256" key="4">
    <source>
        <dbReference type="ARBA" id="ARBA00022692"/>
    </source>
</evidence>
<dbReference type="SUPFAM" id="SSF90123">
    <property type="entry name" value="ABC transporter transmembrane region"/>
    <property type="match status" value="1"/>
</dbReference>
<dbReference type="KEGG" id="tzo:THMIRHAT_19960"/>
<evidence type="ECO:0000256" key="9">
    <source>
        <dbReference type="SAM" id="MobiDB-lite"/>
    </source>
</evidence>
<dbReference type="PANTHER" id="PTHR24221:SF248">
    <property type="entry name" value="ABC TRANSPORTER TRANSMEMBRANE REGION"/>
    <property type="match status" value="1"/>
</dbReference>
<organism evidence="14 15">
    <name type="scientific">Thiosulfativibrio zosterae</name>
    <dbReference type="NCBI Taxonomy" id="2675053"/>
    <lineage>
        <taxon>Bacteria</taxon>
        <taxon>Pseudomonadati</taxon>
        <taxon>Pseudomonadota</taxon>
        <taxon>Gammaproteobacteria</taxon>
        <taxon>Thiotrichales</taxon>
        <taxon>Piscirickettsiaceae</taxon>
        <taxon>Thiosulfativibrio</taxon>
    </lineage>
</organism>
<dbReference type="CDD" id="cd02421">
    <property type="entry name" value="Peptidase_C39_likeD"/>
    <property type="match status" value="1"/>
</dbReference>
<keyword evidence="7 10" id="KW-1133">Transmembrane helix</keyword>
<gene>
    <name evidence="14" type="ORF">THMIRHAT_19960</name>
</gene>
<evidence type="ECO:0000256" key="3">
    <source>
        <dbReference type="ARBA" id="ARBA00022475"/>
    </source>
</evidence>
<dbReference type="SUPFAM" id="SSF52540">
    <property type="entry name" value="P-loop containing nucleoside triphosphate hydrolases"/>
    <property type="match status" value="1"/>
</dbReference>
<dbReference type="InterPro" id="IPR036640">
    <property type="entry name" value="ABC1_TM_sf"/>
</dbReference>
<keyword evidence="2" id="KW-0813">Transport</keyword>
<dbReference type="RefSeq" id="WP_243831442.1">
    <property type="nucleotide sequence ID" value="NZ_AP021888.1"/>
</dbReference>
<dbReference type="GO" id="GO:0140359">
    <property type="term" value="F:ABC-type transporter activity"/>
    <property type="evidence" value="ECO:0007669"/>
    <property type="project" value="InterPro"/>
</dbReference>
<dbReference type="GO" id="GO:0005886">
    <property type="term" value="C:plasma membrane"/>
    <property type="evidence" value="ECO:0007669"/>
    <property type="project" value="UniProtKB-SubCell"/>
</dbReference>
<evidence type="ECO:0000256" key="10">
    <source>
        <dbReference type="SAM" id="Phobius"/>
    </source>
</evidence>
<evidence type="ECO:0000256" key="5">
    <source>
        <dbReference type="ARBA" id="ARBA00022741"/>
    </source>
</evidence>
<dbReference type="PROSITE" id="PS50893">
    <property type="entry name" value="ABC_TRANSPORTER_2"/>
    <property type="match status" value="1"/>
</dbReference>
<dbReference type="InterPro" id="IPR003439">
    <property type="entry name" value="ABC_transporter-like_ATP-bd"/>
</dbReference>
<feature type="transmembrane region" description="Helical" evidence="10">
    <location>
        <begin position="239"/>
        <end position="259"/>
    </location>
</feature>
<sequence length="750" mass="82432">MNELPKSQASPNINQATEQAAQASAGISPQDQAHQKAYRKASRSQHIEHDDALLDCLVLYTKINRNPFSKDSLIAGLPISNGQITPELFIRAAERANITAAFKKRPLKEIPNLVLPCILPLKNNQACVLEHLDLELGVARIILSDAPEGHLSVPIDKLEEGYLGYAIYLTVKYHNADKAENLIHANKGHWFWSTFWQNRGIYRDVLIASIVINLFILANPLFVMNVYDRIVPNNAIESLWVLAIGVSAVYGFDILLKFLRSYFLETAGKKSDVILSAKLFEQTLGLTMANRNSTVGAFANNLKEFDSIRNFFTSGTIASIVDLPFVIIFLGVILFLAGDLVWVPIMIIALILLYSMIMKGPIQKSIEASYEAQSQKNAVLIETLTAIETIKSLGVEAHSQWKWEQAVGDIARASIKSKMLQSSIGRMTGFLQQMSTVVIILTGVYMIADGNLTMGGLIATVMLSQRAIGPMGQIASLTASYQQTKTALNSLNDLMQKEIERPLNKKFIQHPVVEGNIEFVDVTFTYPGETKPVLNRVSFSLKAGEKLGIIGRIGSGKSTIEKLILGFYPVDSGSILIDGIDISQLDPAELRRNINYVPQEITLFKGDVKQNIAYRAPFVDDDDIIKAAKLAGVDDFVKRHPSGYSMAISEGGASLSGGQRQSIGVARALLLDTPIFLFDEPTNAMDAKTEQALIDRLKQGILKNTTIVVTHKMSLLQLVDRLIVLDNGSIIADGPKATVLEALKTGRISR</sequence>
<dbReference type="GO" id="GO:0006508">
    <property type="term" value="P:proteolysis"/>
    <property type="evidence" value="ECO:0007669"/>
    <property type="project" value="InterPro"/>
</dbReference>